<evidence type="ECO:0000256" key="1">
    <source>
        <dbReference type="SAM" id="MobiDB-lite"/>
    </source>
</evidence>
<evidence type="ECO:0000313" key="2">
    <source>
        <dbReference type="EMBL" id="WEA19097.1"/>
    </source>
</evidence>
<dbReference type="RefSeq" id="WP_256824040.1">
    <property type="nucleotide sequence ID" value="NZ_CP118677.1"/>
</dbReference>
<accession>A0AAJ5V242</accession>
<name>A0AAJ5V242_9PSED</name>
<sequence length="41" mass="4767">MGEHSKEYQKGYDARQDGEPMNHSKSSDWQCGWWAAEHEIG</sequence>
<organism evidence="2 3">
    <name type="scientific">Pseudomonas juntendi</name>
    <dbReference type="NCBI Taxonomy" id="2666183"/>
    <lineage>
        <taxon>Bacteria</taxon>
        <taxon>Pseudomonadati</taxon>
        <taxon>Pseudomonadota</taxon>
        <taxon>Gammaproteobacteria</taxon>
        <taxon>Pseudomonadales</taxon>
        <taxon>Pseudomonadaceae</taxon>
        <taxon>Pseudomonas</taxon>
    </lineage>
</organism>
<feature type="compositionally biased region" description="Basic and acidic residues" evidence="1">
    <location>
        <begin position="1"/>
        <end position="26"/>
    </location>
</feature>
<protein>
    <submittedName>
        <fullName evidence="2">Uncharacterized protein</fullName>
    </submittedName>
</protein>
<reference evidence="2" key="1">
    <citation type="submission" date="2023-02" db="EMBL/GenBank/DDBJ databases">
        <title>tmexCD-toprJ-like cluster.</title>
        <authorList>
            <person name="Gao X."/>
            <person name="Wang C."/>
            <person name="Liu J."/>
        </authorList>
    </citation>
    <scope>NUCLEOTIDE SEQUENCE</scope>
    <source>
        <strain evidence="2">GDW21C697WI</strain>
    </source>
</reference>
<evidence type="ECO:0000313" key="3">
    <source>
        <dbReference type="Proteomes" id="UP001217631"/>
    </source>
</evidence>
<dbReference type="AlphaFoldDB" id="A0AAJ5V242"/>
<feature type="region of interest" description="Disordered" evidence="1">
    <location>
        <begin position="1"/>
        <end position="29"/>
    </location>
</feature>
<proteinExistence type="predicted"/>
<dbReference type="Proteomes" id="UP001217631">
    <property type="component" value="Chromosome"/>
</dbReference>
<dbReference type="EMBL" id="CP118677">
    <property type="protein sequence ID" value="WEA19097.1"/>
    <property type="molecule type" value="Genomic_DNA"/>
</dbReference>
<gene>
    <name evidence="2" type="ORF">PWA60_17570</name>
</gene>